<reference evidence="3" key="1">
    <citation type="submission" date="2024-06" db="EMBL/GenBank/DDBJ databases">
        <authorList>
            <person name="Fan A."/>
            <person name="Zhang F.Y."/>
            <person name="Zhang L."/>
        </authorList>
    </citation>
    <scope>NUCLEOTIDE SEQUENCE</scope>
    <source>
        <strain evidence="3">Y61</strain>
    </source>
</reference>
<feature type="coiled-coil region" evidence="2">
    <location>
        <begin position="104"/>
        <end position="138"/>
    </location>
</feature>
<evidence type="ECO:0000313" key="3">
    <source>
        <dbReference type="EMBL" id="XCJ16906.1"/>
    </source>
</evidence>
<evidence type="ECO:0000256" key="2">
    <source>
        <dbReference type="SAM" id="Coils"/>
    </source>
</evidence>
<sequence length="215" mass="25681">MSNLFTRIKDSISADLNDLLDQKEQKNPIAMLNQHLRRCEKEVKRVRELIDRQYFLKDTFMKEYHQAADMAAKREHQADIAEHAAETELAGFARKEQQDYAEKATRLKSAYKKNVRQIDQLEQKYADMKRKLKDMYLKRMELMSRENIANASRRIDHVIRPDQAFGQSFSKFEESELYLERLEQKVNADYHHNTIDARIRQIERELEKKDTEARS</sequence>
<dbReference type="PANTHER" id="PTHR31088:SF6">
    <property type="entry name" value="PHAGE SHOCK PROTEIN A"/>
    <property type="match status" value="1"/>
</dbReference>
<organism evidence="3">
    <name type="scientific">Sporolactobacillus sp. Y61</name>
    <dbReference type="NCBI Taxonomy" id="3160863"/>
    <lineage>
        <taxon>Bacteria</taxon>
        <taxon>Bacillati</taxon>
        <taxon>Bacillota</taxon>
        <taxon>Bacilli</taxon>
        <taxon>Bacillales</taxon>
        <taxon>Sporolactobacillaceae</taxon>
        <taxon>Sporolactobacillus</taxon>
    </lineage>
</organism>
<accession>A0AAU8IFF0</accession>
<dbReference type="PANTHER" id="PTHR31088">
    <property type="entry name" value="MEMBRANE-ASSOCIATED PROTEIN VIPP1, CHLOROPLASTIC"/>
    <property type="match status" value="1"/>
</dbReference>
<dbReference type="AlphaFoldDB" id="A0AAU8IFF0"/>
<dbReference type="InterPro" id="IPR007157">
    <property type="entry name" value="PspA_VIPP1"/>
</dbReference>
<dbReference type="RefSeq" id="WP_353948261.1">
    <property type="nucleotide sequence ID" value="NZ_CP159510.1"/>
</dbReference>
<keyword evidence="2" id="KW-0175">Coiled coil</keyword>
<evidence type="ECO:0000256" key="1">
    <source>
        <dbReference type="ARBA" id="ARBA00043985"/>
    </source>
</evidence>
<protein>
    <submittedName>
        <fullName evidence="3">PspA/IM30 family protein</fullName>
    </submittedName>
</protein>
<name>A0AAU8IFF0_9BACL</name>
<dbReference type="Pfam" id="PF04012">
    <property type="entry name" value="PspA_IM30"/>
    <property type="match status" value="1"/>
</dbReference>
<comment type="similarity">
    <text evidence="1">Belongs to the PspA/Vipp/IM30 family.</text>
</comment>
<gene>
    <name evidence="3" type="ORF">ABNN70_15070</name>
</gene>
<dbReference type="EMBL" id="CP159510">
    <property type="protein sequence ID" value="XCJ16906.1"/>
    <property type="molecule type" value="Genomic_DNA"/>
</dbReference>
<proteinExistence type="inferred from homology"/>